<gene>
    <name evidence="2" type="ORF">CLCR_05169</name>
</gene>
<dbReference type="Proteomes" id="UP000094526">
    <property type="component" value="Unassembled WGS sequence"/>
</dbReference>
<dbReference type="EMBL" id="LGRB01000011">
    <property type="protein sequence ID" value="OCT48929.1"/>
    <property type="molecule type" value="Genomic_DNA"/>
</dbReference>
<dbReference type="OrthoDB" id="4159978at2759"/>
<feature type="region of interest" description="Disordered" evidence="1">
    <location>
        <begin position="86"/>
        <end position="183"/>
    </location>
</feature>
<dbReference type="VEuPathDB" id="FungiDB:CLCR_05169"/>
<evidence type="ECO:0000313" key="3">
    <source>
        <dbReference type="Proteomes" id="UP000094526"/>
    </source>
</evidence>
<feature type="compositionally biased region" description="Polar residues" evidence="1">
    <location>
        <begin position="132"/>
        <end position="152"/>
    </location>
</feature>
<sequence>MSQAVSNVPSVISNAGNARQQVPLRDYLNARVAPFLKKAITESLNAEAEFPLQWLGECLIHQSFLYEGNPDRTNIREKFLYTFDDPKPVEQVSAESAAPPPPATQSATGGSPQGVPPQEQSEVSMAEVVPEISTQQAPPAQTNEISAPQATVTPDIPPVNGVKEEGGATNQGSDGDTDMGGTS</sequence>
<keyword evidence="3" id="KW-1185">Reference proteome</keyword>
<reference evidence="3" key="1">
    <citation type="submission" date="2015-07" db="EMBL/GenBank/DDBJ databases">
        <authorList>
            <person name="Teixeira M.M."/>
            <person name="Souza R.C."/>
            <person name="Almeida L.G."/>
            <person name="Vicente V.A."/>
            <person name="de Hoog S."/>
            <person name="Bocca A.L."/>
            <person name="de Almeida S.R."/>
            <person name="Vasconcelos A.T."/>
            <person name="Felipe M.S."/>
        </authorList>
    </citation>
    <scope>NUCLEOTIDE SEQUENCE [LARGE SCALE GENOMIC DNA]</scope>
    <source>
        <strain evidence="3">KSF</strain>
    </source>
</reference>
<name>A0A1C1CKB9_9EURO</name>
<comment type="caution">
    <text evidence="2">The sequence shown here is derived from an EMBL/GenBank/DDBJ whole genome shotgun (WGS) entry which is preliminary data.</text>
</comment>
<accession>A0A1C1CKB9</accession>
<dbReference type="CDD" id="cd22958">
    <property type="entry name" value="DD_DPY30_SDC1-like"/>
    <property type="match status" value="1"/>
</dbReference>
<dbReference type="Gene3D" id="1.20.890.10">
    <property type="entry name" value="cAMP-dependent protein kinase regulatory subunit, dimerization-anchoring domain"/>
    <property type="match status" value="1"/>
</dbReference>
<organism evidence="2 3">
    <name type="scientific">Cladophialophora carrionii</name>
    <dbReference type="NCBI Taxonomy" id="86049"/>
    <lineage>
        <taxon>Eukaryota</taxon>
        <taxon>Fungi</taxon>
        <taxon>Dikarya</taxon>
        <taxon>Ascomycota</taxon>
        <taxon>Pezizomycotina</taxon>
        <taxon>Eurotiomycetes</taxon>
        <taxon>Chaetothyriomycetidae</taxon>
        <taxon>Chaetothyriales</taxon>
        <taxon>Herpotrichiellaceae</taxon>
        <taxon>Cladophialophora</taxon>
    </lineage>
</organism>
<evidence type="ECO:0000313" key="2">
    <source>
        <dbReference type="EMBL" id="OCT48929.1"/>
    </source>
</evidence>
<dbReference type="AlphaFoldDB" id="A0A1C1CKB9"/>
<proteinExistence type="predicted"/>
<protein>
    <submittedName>
        <fullName evidence="2">Uncharacterized protein</fullName>
    </submittedName>
</protein>
<dbReference type="STRING" id="86049.A0A1C1CKB9"/>
<evidence type="ECO:0000256" key="1">
    <source>
        <dbReference type="SAM" id="MobiDB-lite"/>
    </source>
</evidence>